<evidence type="ECO:0000256" key="2">
    <source>
        <dbReference type="ARBA" id="ARBA00022723"/>
    </source>
</evidence>
<feature type="binding site" evidence="5">
    <location>
        <position position="169"/>
    </location>
    <ligand>
        <name>Mg(2+)</name>
        <dbReference type="ChEBI" id="CHEBI:18420"/>
    </ligand>
</feature>
<keyword evidence="2 5" id="KW-0479">Metal-binding</keyword>
<evidence type="ECO:0000259" key="6">
    <source>
        <dbReference type="Pfam" id="PF03328"/>
    </source>
</evidence>
<dbReference type="InterPro" id="IPR040442">
    <property type="entry name" value="Pyrv_kinase-like_dom_sf"/>
</dbReference>
<name>A0A4Y9Z2L4_9AGAM</name>
<dbReference type="OrthoDB" id="1773at2759"/>
<dbReference type="GO" id="GO:0006107">
    <property type="term" value="P:oxaloacetate metabolic process"/>
    <property type="evidence" value="ECO:0007669"/>
    <property type="project" value="TreeGrafter"/>
</dbReference>
<dbReference type="PIRSF" id="PIRSF015582">
    <property type="entry name" value="Cit_lyase_B"/>
    <property type="match status" value="1"/>
</dbReference>
<feature type="binding site" evidence="4">
    <location>
        <position position="110"/>
    </location>
    <ligand>
        <name>substrate</name>
    </ligand>
</feature>
<gene>
    <name evidence="7" type="ORF">EVG20_g3310</name>
</gene>
<evidence type="ECO:0000256" key="5">
    <source>
        <dbReference type="PIRSR" id="PIRSR015582-2"/>
    </source>
</evidence>
<dbReference type="GO" id="GO:0000287">
    <property type="term" value="F:magnesium ion binding"/>
    <property type="evidence" value="ECO:0007669"/>
    <property type="project" value="TreeGrafter"/>
</dbReference>
<dbReference type="Gene3D" id="3.20.20.60">
    <property type="entry name" value="Phosphoenolpyruvate-binding domains"/>
    <property type="match status" value="1"/>
</dbReference>
<dbReference type="SUPFAM" id="SSF51621">
    <property type="entry name" value="Phosphoenolpyruvate/pyruvate domain"/>
    <property type="match status" value="1"/>
</dbReference>
<sequence>MTLYMAARCLSPLKLKANSSTTHWIRSRYYSTEVTNAGAHLRRSYLYVPASSDRMLQKSITNPSDVIIYDLEDSVAPSAKDKKDARDRLTEFLSRISPSNGPDPERIAVRINSTTTPFFESDIAEALRIPSVRTLVLPKVNSVQDLHAVSSAIAAGGARNPVRLVASIESARALWDIGEIARWTSTNGSSRGGVLSALLFAAEDFCADTSIIRTTSRQELLYTRSKIAAAAKAFRLEAIDLARYFFFVNTPFLHFHQVCVNYKDLDYLKDECEDGRRLGYTGKQAIHPSQVEVIQSTFVPTSEEIMRAAKIVHLMAQTHAAQRGAVGLDTGGGKGGKEMIDAPMLKQAEKTVELAQAAGLKIPQFD</sequence>
<keyword evidence="3 5" id="KW-0460">Magnesium</keyword>
<dbReference type="EMBL" id="SEOQ01000146">
    <property type="protein sequence ID" value="TFY69086.1"/>
    <property type="molecule type" value="Genomic_DNA"/>
</dbReference>
<evidence type="ECO:0000256" key="4">
    <source>
        <dbReference type="PIRSR" id="PIRSR015582-1"/>
    </source>
</evidence>
<dbReference type="InterPro" id="IPR011206">
    <property type="entry name" value="Citrate_lyase_beta/mcl1/mcl2"/>
</dbReference>
<evidence type="ECO:0000256" key="1">
    <source>
        <dbReference type="ARBA" id="ARBA00001946"/>
    </source>
</evidence>
<feature type="binding site" evidence="5">
    <location>
        <position position="204"/>
    </location>
    <ligand>
        <name>Mg(2+)</name>
        <dbReference type="ChEBI" id="CHEBI:18420"/>
    </ligand>
</feature>
<proteinExistence type="predicted"/>
<dbReference type="InterPro" id="IPR015813">
    <property type="entry name" value="Pyrv/PenolPyrv_kinase-like_dom"/>
</dbReference>
<comment type="cofactor">
    <cofactor evidence="1">
        <name>Mg(2+)</name>
        <dbReference type="ChEBI" id="CHEBI:18420"/>
    </cofactor>
</comment>
<dbReference type="Pfam" id="PF03328">
    <property type="entry name" value="HpcH_HpaI"/>
    <property type="match status" value="1"/>
</dbReference>
<comment type="caution">
    <text evidence="7">The sequence shown here is derived from an EMBL/GenBank/DDBJ whole genome shotgun (WGS) entry which is preliminary data.</text>
</comment>
<dbReference type="InterPro" id="IPR005000">
    <property type="entry name" value="Aldolase/citrate-lyase_domain"/>
</dbReference>
<evidence type="ECO:0000256" key="3">
    <source>
        <dbReference type="ARBA" id="ARBA00022842"/>
    </source>
</evidence>
<evidence type="ECO:0000313" key="8">
    <source>
        <dbReference type="Proteomes" id="UP000298327"/>
    </source>
</evidence>
<dbReference type="STRING" id="205917.A0A4Y9Z2L4"/>
<protein>
    <recommendedName>
        <fullName evidence="6">HpcH/HpaI aldolase/citrate lyase domain-containing protein</fullName>
    </recommendedName>
</protein>
<keyword evidence="8" id="KW-1185">Reference proteome</keyword>
<dbReference type="GO" id="GO:0003824">
    <property type="term" value="F:catalytic activity"/>
    <property type="evidence" value="ECO:0007669"/>
    <property type="project" value="InterPro"/>
</dbReference>
<dbReference type="PANTHER" id="PTHR32308">
    <property type="entry name" value="LYASE BETA SUBUNIT, PUTATIVE (AFU_ORTHOLOGUE AFUA_4G13030)-RELATED"/>
    <property type="match status" value="1"/>
</dbReference>
<dbReference type="PANTHER" id="PTHR32308:SF0">
    <property type="entry name" value="HPCH_HPAI ALDOLASE_CITRATE LYASE DOMAIN-CONTAINING PROTEIN"/>
    <property type="match status" value="1"/>
</dbReference>
<accession>A0A4Y9Z2L4</accession>
<dbReference type="Proteomes" id="UP000298327">
    <property type="component" value="Unassembled WGS sequence"/>
</dbReference>
<evidence type="ECO:0000313" key="7">
    <source>
        <dbReference type="EMBL" id="TFY69086.1"/>
    </source>
</evidence>
<feature type="binding site" evidence="4">
    <location>
        <position position="169"/>
    </location>
    <ligand>
        <name>substrate</name>
    </ligand>
</feature>
<organism evidence="7 8">
    <name type="scientific">Dentipellis fragilis</name>
    <dbReference type="NCBI Taxonomy" id="205917"/>
    <lineage>
        <taxon>Eukaryota</taxon>
        <taxon>Fungi</taxon>
        <taxon>Dikarya</taxon>
        <taxon>Basidiomycota</taxon>
        <taxon>Agaricomycotina</taxon>
        <taxon>Agaricomycetes</taxon>
        <taxon>Russulales</taxon>
        <taxon>Hericiaceae</taxon>
        <taxon>Dentipellis</taxon>
    </lineage>
</organism>
<reference evidence="7 8" key="1">
    <citation type="submission" date="2019-02" db="EMBL/GenBank/DDBJ databases">
        <title>Genome sequencing of the rare red list fungi Dentipellis fragilis.</title>
        <authorList>
            <person name="Buettner E."/>
            <person name="Kellner H."/>
        </authorList>
    </citation>
    <scope>NUCLEOTIDE SEQUENCE [LARGE SCALE GENOMIC DNA]</scope>
    <source>
        <strain evidence="7 8">DSM 105465</strain>
    </source>
</reference>
<dbReference type="AlphaFoldDB" id="A0A4Y9Z2L4"/>
<feature type="domain" description="HpcH/HpaI aldolase/citrate lyase" evidence="6">
    <location>
        <begin position="43"/>
        <end position="241"/>
    </location>
</feature>